<gene>
    <name evidence="2" type="ORF">BCR42DRAFT_407845</name>
</gene>
<feature type="signal peptide" evidence="1">
    <location>
        <begin position="1"/>
        <end position="26"/>
    </location>
</feature>
<evidence type="ECO:0000313" key="3">
    <source>
        <dbReference type="Proteomes" id="UP000193560"/>
    </source>
</evidence>
<keyword evidence="3" id="KW-1185">Reference proteome</keyword>
<proteinExistence type="predicted"/>
<organism evidence="2 3">
    <name type="scientific">Absidia repens</name>
    <dbReference type="NCBI Taxonomy" id="90262"/>
    <lineage>
        <taxon>Eukaryota</taxon>
        <taxon>Fungi</taxon>
        <taxon>Fungi incertae sedis</taxon>
        <taxon>Mucoromycota</taxon>
        <taxon>Mucoromycotina</taxon>
        <taxon>Mucoromycetes</taxon>
        <taxon>Mucorales</taxon>
        <taxon>Cunninghamellaceae</taxon>
        <taxon>Absidia</taxon>
    </lineage>
</organism>
<evidence type="ECO:0000256" key="1">
    <source>
        <dbReference type="SAM" id="SignalP"/>
    </source>
</evidence>
<accession>A0A1X2IST5</accession>
<comment type="caution">
    <text evidence="2">The sequence shown here is derived from an EMBL/GenBank/DDBJ whole genome shotgun (WGS) entry which is preliminary data.</text>
</comment>
<dbReference type="AlphaFoldDB" id="A0A1X2IST5"/>
<dbReference type="Proteomes" id="UP000193560">
    <property type="component" value="Unassembled WGS sequence"/>
</dbReference>
<reference evidence="2 3" key="1">
    <citation type="submission" date="2016-07" db="EMBL/GenBank/DDBJ databases">
        <title>Pervasive Adenine N6-methylation of Active Genes in Fungi.</title>
        <authorList>
            <consortium name="DOE Joint Genome Institute"/>
            <person name="Mondo S.J."/>
            <person name="Dannebaum R.O."/>
            <person name="Kuo R.C."/>
            <person name="Labutti K."/>
            <person name="Haridas S."/>
            <person name="Kuo A."/>
            <person name="Salamov A."/>
            <person name="Ahrendt S.R."/>
            <person name="Lipzen A."/>
            <person name="Sullivan W."/>
            <person name="Andreopoulos W.B."/>
            <person name="Clum A."/>
            <person name="Lindquist E."/>
            <person name="Daum C."/>
            <person name="Ramamoorthy G.K."/>
            <person name="Gryganskyi A."/>
            <person name="Culley D."/>
            <person name="Magnuson J.K."/>
            <person name="James T.Y."/>
            <person name="O'Malley M.A."/>
            <person name="Stajich J.E."/>
            <person name="Spatafora J.W."/>
            <person name="Visel A."/>
            <person name="Grigoriev I.V."/>
        </authorList>
    </citation>
    <scope>NUCLEOTIDE SEQUENCE [LARGE SCALE GENOMIC DNA]</scope>
    <source>
        <strain evidence="2 3">NRRL 1336</strain>
    </source>
</reference>
<dbReference type="OrthoDB" id="2274989at2759"/>
<evidence type="ECO:0000313" key="2">
    <source>
        <dbReference type="EMBL" id="ORZ21565.1"/>
    </source>
</evidence>
<dbReference type="EMBL" id="MCGE01000005">
    <property type="protein sequence ID" value="ORZ21565.1"/>
    <property type="molecule type" value="Genomic_DNA"/>
</dbReference>
<feature type="chain" id="PRO_5013118041" evidence="1">
    <location>
        <begin position="27"/>
        <end position="455"/>
    </location>
</feature>
<protein>
    <submittedName>
        <fullName evidence="2">Uncharacterized protein</fullName>
    </submittedName>
</protein>
<keyword evidence="1" id="KW-0732">Signal</keyword>
<sequence length="455" mass="52994">MKVNKAILLSALATLLILYLVPPTLADRPPSPQEAVDWTKAKVNAFVNKYNLAYDKHGDDSLLKKKVQEYEKAAKNNAQYFGAKVDHFINSIKIDLEKHHEISQHDLDGVVSNLQHNLRQLELQGQLTRDKVEQSIDKVQRQLANKKTISESSWKSIKNDVASQFTESYYRPSWFQRVFTSSSSSSSVKSAASDAKSSIDQWLDHVQDRLRDLRVLTDNQLQSVMDQLRQAVTNRNLHKLASKHWYERLYHRLEKKAKLTEAQKDQIKDALEEEVNSYKVFATDYLGTKVDQSKEWMDGIYHYCCEAVDSCKSSLEDWIHYGMARFHEAVKGLQNRQQHVKEKAVDDWNEAKESAIHSAVKTEKDWKRNFDHYWQSKHLEAYRRLGYSEAQINHMKHAITSAFHDKQSLAQKNVDHTLDSIKQYMQQARVQTSAQIQTEIDKIKRQLDHWKARLQ</sequence>
<name>A0A1X2IST5_9FUNG</name>